<reference evidence="2" key="1">
    <citation type="submission" date="2023-06" db="EMBL/GenBank/DDBJ databases">
        <title>Multi-omics analyses reveal the molecular pathogenesis toolkit of Lasiodiplodia hormozganensis, a cross-kingdom pathogen.</title>
        <authorList>
            <person name="Felix C."/>
            <person name="Meneses R."/>
            <person name="Goncalves M.F.M."/>
            <person name="Tilleman L."/>
            <person name="Duarte A.S."/>
            <person name="Jorrin-Novo J.V."/>
            <person name="Van De Peer Y."/>
            <person name="Deforce D."/>
            <person name="Van Nieuwerburgh F."/>
            <person name="Esteves A.C."/>
            <person name="Alves A."/>
        </authorList>
    </citation>
    <scope>NUCLEOTIDE SEQUENCE</scope>
    <source>
        <strain evidence="2">CBS 339.90</strain>
    </source>
</reference>
<keyword evidence="1" id="KW-0472">Membrane</keyword>
<evidence type="ECO:0000313" key="2">
    <source>
        <dbReference type="EMBL" id="KAK0612686.1"/>
    </source>
</evidence>
<evidence type="ECO:0000256" key="1">
    <source>
        <dbReference type="SAM" id="Phobius"/>
    </source>
</evidence>
<accession>A0AA39WD22</accession>
<feature type="transmembrane region" description="Helical" evidence="1">
    <location>
        <begin position="168"/>
        <end position="193"/>
    </location>
</feature>
<keyword evidence="1" id="KW-1133">Transmembrane helix</keyword>
<feature type="transmembrane region" description="Helical" evidence="1">
    <location>
        <begin position="6"/>
        <end position="26"/>
    </location>
</feature>
<dbReference type="Proteomes" id="UP001175001">
    <property type="component" value="Unassembled WGS sequence"/>
</dbReference>
<gene>
    <name evidence="2" type="primary">ctvD_1</name>
    <name evidence="2" type="ORF">DIS24_g12027</name>
</gene>
<dbReference type="EMBL" id="JAUJDW010000215">
    <property type="protein sequence ID" value="KAK0612686.1"/>
    <property type="molecule type" value="Genomic_DNA"/>
</dbReference>
<evidence type="ECO:0000313" key="3">
    <source>
        <dbReference type="Proteomes" id="UP001175001"/>
    </source>
</evidence>
<feature type="transmembrane region" description="Helical" evidence="1">
    <location>
        <begin position="122"/>
        <end position="144"/>
    </location>
</feature>
<organism evidence="2 3">
    <name type="scientific">Lasiodiplodia hormozganensis</name>
    <dbReference type="NCBI Taxonomy" id="869390"/>
    <lineage>
        <taxon>Eukaryota</taxon>
        <taxon>Fungi</taxon>
        <taxon>Dikarya</taxon>
        <taxon>Ascomycota</taxon>
        <taxon>Pezizomycotina</taxon>
        <taxon>Dothideomycetes</taxon>
        <taxon>Dothideomycetes incertae sedis</taxon>
        <taxon>Botryosphaeriales</taxon>
        <taxon>Botryosphaeriaceae</taxon>
        <taxon>Lasiodiplodia</taxon>
    </lineage>
</organism>
<name>A0AA39WD22_9PEZI</name>
<protein>
    <submittedName>
        <fullName evidence="2">Citreoviridin biosynthesis protein D</fullName>
    </submittedName>
</protein>
<sequence>MDNFNLTTTILLPALLVAGVTMFIVFNANDGIFDKIIDDISIKTTPSTDNIPLTREWTGNTVFDQLFAVFLILARQLLGGRHPAGTLHTLHFFGQMGACWTLMQLEAKREDNNRRIFECTTLIILLYPNVSFAITIPLWCILHLRTLPRTNSATLTVNLCLPATEARILPWAMTLGYVLPILAMALSLSRALAQQFWPLFPLFPFWVYLASNSVLRPLFGAGTSMTARPLLSLPPAASYHATTTPHLFALLLATITHTATLSLSLSALLFPALFHPEMAVSLHPAAVFLPKLSLAGATEVELAEGATRFLQIRE</sequence>
<dbReference type="AlphaFoldDB" id="A0AA39WD22"/>
<comment type="caution">
    <text evidence="2">The sequence shown here is derived from an EMBL/GenBank/DDBJ whole genome shotgun (WGS) entry which is preliminary data.</text>
</comment>
<proteinExistence type="predicted"/>
<keyword evidence="1" id="KW-0812">Transmembrane</keyword>
<keyword evidence="3" id="KW-1185">Reference proteome</keyword>
<feature type="transmembrane region" description="Helical" evidence="1">
    <location>
        <begin position="247"/>
        <end position="274"/>
    </location>
</feature>